<name>A0A4R6DJ72_9MICO</name>
<dbReference type="EMBL" id="SNVW01000005">
    <property type="protein sequence ID" value="TDN44209.1"/>
    <property type="molecule type" value="Genomic_DNA"/>
</dbReference>
<dbReference type="OrthoDB" id="5020835at2"/>
<dbReference type="RefSeq" id="WP_133519659.1">
    <property type="nucleotide sequence ID" value="NZ_SNVW01000005.1"/>
</dbReference>
<protein>
    <submittedName>
        <fullName evidence="1">Uncharacterized protein</fullName>
    </submittedName>
</protein>
<evidence type="ECO:0000313" key="1">
    <source>
        <dbReference type="EMBL" id="TDN44209.1"/>
    </source>
</evidence>
<accession>A0A4R6DJ72</accession>
<dbReference type="Proteomes" id="UP000295764">
    <property type="component" value="Unassembled WGS sequence"/>
</dbReference>
<dbReference type="AlphaFoldDB" id="A0A4R6DJ72"/>
<sequence length="117" mass="12480">MSRGARGGRITSRRRLVEVARLGLGVWHLARATRSDDPHGVLDRVLGVRQFTQAALVLRAGTAEAHTLSAVVDAVHGATMVPLALDPTRRRFAVGQAWIALALTVAEVSAVGRGRRA</sequence>
<organism evidence="1 2">
    <name type="scientific">Curtobacterium flaccumfaciens</name>
    <dbReference type="NCBI Taxonomy" id="2035"/>
    <lineage>
        <taxon>Bacteria</taxon>
        <taxon>Bacillati</taxon>
        <taxon>Actinomycetota</taxon>
        <taxon>Actinomycetes</taxon>
        <taxon>Micrococcales</taxon>
        <taxon>Microbacteriaceae</taxon>
        <taxon>Curtobacterium</taxon>
    </lineage>
</organism>
<evidence type="ECO:0000313" key="2">
    <source>
        <dbReference type="Proteomes" id="UP000295764"/>
    </source>
</evidence>
<reference evidence="1 2" key="1">
    <citation type="submission" date="2019-03" db="EMBL/GenBank/DDBJ databases">
        <title>Genomic analyses of the natural microbiome of Caenorhabditis elegans.</title>
        <authorList>
            <person name="Samuel B."/>
        </authorList>
    </citation>
    <scope>NUCLEOTIDE SEQUENCE [LARGE SCALE GENOMIC DNA]</scope>
    <source>
        <strain evidence="1 2">JUb65</strain>
    </source>
</reference>
<proteinExistence type="predicted"/>
<gene>
    <name evidence="1" type="ORF">EDF64_10541</name>
</gene>
<comment type="caution">
    <text evidence="1">The sequence shown here is derived from an EMBL/GenBank/DDBJ whole genome shotgun (WGS) entry which is preliminary data.</text>
</comment>